<comment type="similarity">
    <text evidence="1">Belongs to the universal stress protein A family.</text>
</comment>
<gene>
    <name evidence="3" type="ORF">FHU12_5446</name>
</gene>
<dbReference type="AlphaFoldDB" id="A0AA46K184"/>
<sequence>MKNTIIGCIDGSSSATAVCQYGAWVASKLNAPLTLLHVLEKADVSASQDLSGSIGFDSREALLEELVQIEGERARLMKEQGKQLLRVAGEMARNMGVNEVNAVQKHGALAEILGEIRDAKMMVLGRKGEQSETRGHVGSQLESVIRLQKCPILVSTGDFLPPTRIMFAYDGSAEGKNVLERLAISPLLQGIDCHLVMNGDDPTALEAAQITLENAGINSQVHLISGSHIAESLCRYVSENDIHLMIMGAYGHSRLRQFFIGSNTTAMLAKTPIPLLMMR</sequence>
<evidence type="ECO:0000259" key="2">
    <source>
        <dbReference type="Pfam" id="PF00582"/>
    </source>
</evidence>
<dbReference type="SUPFAM" id="SSF52402">
    <property type="entry name" value="Adenine nucleotide alpha hydrolases-like"/>
    <property type="match status" value="2"/>
</dbReference>
<dbReference type="PANTHER" id="PTHR46268">
    <property type="entry name" value="STRESS RESPONSE PROTEIN NHAX"/>
    <property type="match status" value="1"/>
</dbReference>
<reference evidence="3 4" key="1">
    <citation type="submission" date="2019-06" db="EMBL/GenBank/DDBJ databases">
        <authorList>
            <person name="Deangelis K."/>
            <person name="Huntemann M."/>
            <person name="Clum A."/>
            <person name="Pillay M."/>
            <person name="Palaniappan K."/>
            <person name="Varghese N."/>
            <person name="Mikhailova N."/>
            <person name="Stamatis D."/>
            <person name="Reddy T."/>
            <person name="Daum C."/>
            <person name="Shapiro N."/>
            <person name="Ivanova N."/>
            <person name="Kyrpides N."/>
            <person name="Woyke T."/>
        </authorList>
    </citation>
    <scope>NUCLEOTIDE SEQUENCE [LARGE SCALE GENOMIC DNA]</scope>
    <source>
        <strain evidence="3 4">106R</strain>
    </source>
</reference>
<dbReference type="Pfam" id="PF00582">
    <property type="entry name" value="Usp"/>
    <property type="match status" value="2"/>
</dbReference>
<evidence type="ECO:0000256" key="1">
    <source>
        <dbReference type="ARBA" id="ARBA00008791"/>
    </source>
</evidence>
<feature type="domain" description="UspA" evidence="2">
    <location>
        <begin position="208"/>
        <end position="279"/>
    </location>
</feature>
<dbReference type="EMBL" id="VFMJ01000002">
    <property type="protein sequence ID" value="TQI77576.1"/>
    <property type="molecule type" value="Genomic_DNA"/>
</dbReference>
<dbReference type="PANTHER" id="PTHR46268:SF6">
    <property type="entry name" value="UNIVERSAL STRESS PROTEIN UP12"/>
    <property type="match status" value="1"/>
</dbReference>
<name>A0AA46K184_SERMA</name>
<dbReference type="RefSeq" id="WP_141973189.1">
    <property type="nucleotide sequence ID" value="NZ_VFMJ01000002.1"/>
</dbReference>
<comment type="caution">
    <text evidence="3">The sequence shown here is derived from an EMBL/GenBank/DDBJ whole genome shotgun (WGS) entry which is preliminary data.</text>
</comment>
<dbReference type="CDD" id="cd00293">
    <property type="entry name" value="USP-like"/>
    <property type="match status" value="2"/>
</dbReference>
<evidence type="ECO:0000313" key="4">
    <source>
        <dbReference type="Proteomes" id="UP000320710"/>
    </source>
</evidence>
<evidence type="ECO:0000313" key="3">
    <source>
        <dbReference type="EMBL" id="TQI77576.1"/>
    </source>
</evidence>
<dbReference type="InterPro" id="IPR006015">
    <property type="entry name" value="Universal_stress_UspA"/>
</dbReference>
<dbReference type="Gene3D" id="3.40.50.12370">
    <property type="match status" value="1"/>
</dbReference>
<dbReference type="Proteomes" id="UP000320710">
    <property type="component" value="Unassembled WGS sequence"/>
</dbReference>
<organism evidence="3 4">
    <name type="scientific">Serratia marcescens</name>
    <dbReference type="NCBI Taxonomy" id="615"/>
    <lineage>
        <taxon>Bacteria</taxon>
        <taxon>Pseudomonadati</taxon>
        <taxon>Pseudomonadota</taxon>
        <taxon>Gammaproteobacteria</taxon>
        <taxon>Enterobacterales</taxon>
        <taxon>Yersiniaceae</taxon>
        <taxon>Serratia</taxon>
    </lineage>
</organism>
<reference evidence="3 4" key="2">
    <citation type="submission" date="2019-07" db="EMBL/GenBank/DDBJ databases">
        <title>Investigation of anaerobic lignin degradation for improved lignocellulosic biofuels.</title>
        <authorList>
            <person name="Deangelis K.PhD."/>
        </authorList>
    </citation>
    <scope>NUCLEOTIDE SEQUENCE [LARGE SCALE GENOMIC DNA]</scope>
    <source>
        <strain evidence="3 4">106R</strain>
    </source>
</reference>
<dbReference type="PRINTS" id="PR01438">
    <property type="entry name" value="UNVRSLSTRESS"/>
</dbReference>
<feature type="domain" description="UspA" evidence="2">
    <location>
        <begin position="3"/>
        <end position="154"/>
    </location>
</feature>
<proteinExistence type="inferred from homology"/>
<dbReference type="InterPro" id="IPR006016">
    <property type="entry name" value="UspA"/>
</dbReference>
<accession>A0AA46K184</accession>
<protein>
    <submittedName>
        <fullName evidence="3">Nucleotide-binding universal stress UspA family protein</fullName>
    </submittedName>
</protein>